<keyword evidence="2" id="KW-1185">Reference proteome</keyword>
<protein>
    <submittedName>
        <fullName evidence="1">Uncharacterized protein</fullName>
    </submittedName>
</protein>
<name>A0A1H2JPW1_9BACT</name>
<dbReference type="EMBL" id="FNLL01000014">
    <property type="protein sequence ID" value="SDU58353.1"/>
    <property type="molecule type" value="Genomic_DNA"/>
</dbReference>
<organism evidence="1 2">
    <name type="scientific">Desulfobacula phenolica</name>
    <dbReference type="NCBI Taxonomy" id="90732"/>
    <lineage>
        <taxon>Bacteria</taxon>
        <taxon>Pseudomonadati</taxon>
        <taxon>Thermodesulfobacteriota</taxon>
        <taxon>Desulfobacteria</taxon>
        <taxon>Desulfobacterales</taxon>
        <taxon>Desulfobacteraceae</taxon>
        <taxon>Desulfobacula</taxon>
    </lineage>
</organism>
<evidence type="ECO:0000313" key="1">
    <source>
        <dbReference type="EMBL" id="SDU58353.1"/>
    </source>
</evidence>
<reference evidence="2" key="1">
    <citation type="submission" date="2016-10" db="EMBL/GenBank/DDBJ databases">
        <authorList>
            <person name="Varghese N."/>
            <person name="Submissions S."/>
        </authorList>
    </citation>
    <scope>NUCLEOTIDE SEQUENCE [LARGE SCALE GENOMIC DNA]</scope>
    <source>
        <strain evidence="2">DSM 3384</strain>
    </source>
</reference>
<accession>A0A1H2JPW1</accession>
<evidence type="ECO:0000313" key="2">
    <source>
        <dbReference type="Proteomes" id="UP000199608"/>
    </source>
</evidence>
<gene>
    <name evidence="1" type="ORF">SAMN04487931_11420</name>
</gene>
<dbReference type="RefSeq" id="WP_092237560.1">
    <property type="nucleotide sequence ID" value="NZ_FNLL01000014.1"/>
</dbReference>
<proteinExistence type="predicted"/>
<dbReference type="Proteomes" id="UP000199608">
    <property type="component" value="Unassembled WGS sequence"/>
</dbReference>
<dbReference type="AlphaFoldDB" id="A0A1H2JPW1"/>
<sequence>MKNNFISIPLSVDDGQKIFQALSELPFKYVYELIGKLNRTTNETAQLNRDSNTCYEYALVKEEIDLMIQALGQMPYKSVHKVIAHLENTLNSHGQAAND</sequence>